<dbReference type="Proteomes" id="UP001064048">
    <property type="component" value="Chromosome 3"/>
</dbReference>
<sequence length="338" mass="38233">MDANRMSIIAIHWPAKARQNRRGGRKCGSGEKLRNARGERKRRGVIRRLAGEVKGCRVRGTGVRDGAGRGVRAQRQPPRLVTRLPSVARRLRLRLCDSRRSVHCTRAPITTRAAPLWPRTRPLRYRRYISPNLSATCYVLITFGHSHFPIRLVYPFIVEPRTAPSCSLNAEPLISLFSRLTVACPDRSGRRNARTPSTARPLLNSTVNIDTNALADNMATMVNMNSLLNGKDSRWLQLEVCREFQRNKCSRPDTECKFAHPPATVEVQNGRVTACYDSIKVRLHLVTGYFLIFELYSLLDQETTPSAPTFRRSASTSIPRLARSDVMRNAPLPLRVRD</sequence>
<dbReference type="EMBL" id="CM046103">
    <property type="protein sequence ID" value="KAI8427666.1"/>
    <property type="molecule type" value="Genomic_DNA"/>
</dbReference>
<protein>
    <submittedName>
        <fullName evidence="1">Uncharacterized protein</fullName>
    </submittedName>
</protein>
<keyword evidence="2" id="KW-1185">Reference proteome</keyword>
<evidence type="ECO:0000313" key="1">
    <source>
        <dbReference type="EMBL" id="KAI8427666.1"/>
    </source>
</evidence>
<evidence type="ECO:0000313" key="2">
    <source>
        <dbReference type="Proteomes" id="UP001064048"/>
    </source>
</evidence>
<accession>A0ACC0JUF7</accession>
<proteinExistence type="predicted"/>
<comment type="caution">
    <text evidence="1">The sequence shown here is derived from an EMBL/GenBank/DDBJ whole genome shotgun (WGS) entry which is preliminary data.</text>
</comment>
<reference evidence="1 2" key="1">
    <citation type="journal article" date="2022" name="Genome Biol. Evol.">
        <title>The Spruce Budworm Genome: Reconstructing the Evolutionary History of Antifreeze Proteins.</title>
        <authorList>
            <person name="Beliveau C."/>
            <person name="Gagne P."/>
            <person name="Picq S."/>
            <person name="Vernygora O."/>
            <person name="Keeling C.I."/>
            <person name="Pinkney K."/>
            <person name="Doucet D."/>
            <person name="Wen F."/>
            <person name="Johnston J.S."/>
            <person name="Maaroufi H."/>
            <person name="Boyle B."/>
            <person name="Laroche J."/>
            <person name="Dewar K."/>
            <person name="Juretic N."/>
            <person name="Blackburn G."/>
            <person name="Nisole A."/>
            <person name="Brunet B."/>
            <person name="Brandao M."/>
            <person name="Lumley L."/>
            <person name="Duan J."/>
            <person name="Quan G."/>
            <person name="Lucarotti C.J."/>
            <person name="Roe A.D."/>
            <person name="Sperling F.A.H."/>
            <person name="Levesque R.C."/>
            <person name="Cusson M."/>
        </authorList>
    </citation>
    <scope>NUCLEOTIDE SEQUENCE [LARGE SCALE GENOMIC DNA]</scope>
    <source>
        <strain evidence="1">Glfc:IPQL:Cfum</strain>
    </source>
</reference>
<name>A0ACC0JUF7_CHOFU</name>
<gene>
    <name evidence="1" type="ORF">MSG28_002132</name>
</gene>
<organism evidence="1 2">
    <name type="scientific">Choristoneura fumiferana</name>
    <name type="common">Spruce budworm moth</name>
    <name type="synonym">Archips fumiferana</name>
    <dbReference type="NCBI Taxonomy" id="7141"/>
    <lineage>
        <taxon>Eukaryota</taxon>
        <taxon>Metazoa</taxon>
        <taxon>Ecdysozoa</taxon>
        <taxon>Arthropoda</taxon>
        <taxon>Hexapoda</taxon>
        <taxon>Insecta</taxon>
        <taxon>Pterygota</taxon>
        <taxon>Neoptera</taxon>
        <taxon>Endopterygota</taxon>
        <taxon>Lepidoptera</taxon>
        <taxon>Glossata</taxon>
        <taxon>Ditrysia</taxon>
        <taxon>Tortricoidea</taxon>
        <taxon>Tortricidae</taxon>
        <taxon>Tortricinae</taxon>
        <taxon>Choristoneura</taxon>
    </lineage>
</organism>